<dbReference type="Proteomes" id="UP000677515">
    <property type="component" value="Chromosome"/>
</dbReference>
<protein>
    <submittedName>
        <fullName evidence="1">Uncharacterized protein</fullName>
    </submittedName>
</protein>
<keyword evidence="2" id="KW-1185">Reference proteome</keyword>
<gene>
    <name evidence="1" type="ORF">ERHA53_29620</name>
</gene>
<evidence type="ECO:0000313" key="1">
    <source>
        <dbReference type="EMBL" id="BCQ35619.1"/>
    </source>
</evidence>
<organism evidence="1 2">
    <name type="scientific">Erwinia rhapontici</name>
    <name type="common">Pectobacterium rhapontici</name>
    <dbReference type="NCBI Taxonomy" id="55212"/>
    <lineage>
        <taxon>Bacteria</taxon>
        <taxon>Pseudomonadati</taxon>
        <taxon>Pseudomonadota</taxon>
        <taxon>Gammaproteobacteria</taxon>
        <taxon>Enterobacterales</taxon>
        <taxon>Erwiniaceae</taxon>
        <taxon>Erwinia</taxon>
    </lineage>
</organism>
<sequence>MVFRFLSQIALGNALTKLTNVFEERQHSKKVMPVGAGGGIDSLPIRRQQEIINKMPQWLHTLRMHPRHVVTRELIKICSLVRNRVRLDG</sequence>
<reference evidence="1 2" key="1">
    <citation type="submission" date="2021-01" db="EMBL/GenBank/DDBJ databases">
        <title>Complete genome sequence of Erwinia rhapontici MAFF 311153.</title>
        <authorList>
            <person name="Morohoshi T."/>
            <person name="Someya N."/>
        </authorList>
    </citation>
    <scope>NUCLEOTIDE SEQUENCE [LARGE SCALE GENOMIC DNA]</scope>
    <source>
        <strain evidence="1 2">MAFF 311153</strain>
    </source>
</reference>
<name>A0ABN6DLJ4_ERWRD</name>
<proteinExistence type="predicted"/>
<accession>A0ABN6DLJ4</accession>
<evidence type="ECO:0000313" key="2">
    <source>
        <dbReference type="Proteomes" id="UP000677515"/>
    </source>
</evidence>
<dbReference type="EMBL" id="AP024329">
    <property type="protein sequence ID" value="BCQ35619.1"/>
    <property type="molecule type" value="Genomic_DNA"/>
</dbReference>